<keyword evidence="2" id="KW-0540">Nuclease</keyword>
<dbReference type="AlphaFoldDB" id="A0ABD7FYN7"/>
<evidence type="ECO:0000256" key="5">
    <source>
        <dbReference type="ARBA" id="ARBA00026073"/>
    </source>
</evidence>
<dbReference type="RefSeq" id="WP_113610229.1">
    <property type="nucleotide sequence ID" value="NZ_CAWQMY010000096.1"/>
</dbReference>
<accession>A0ABD7FYN7</accession>
<dbReference type="EMBL" id="QKKU01000033">
    <property type="protein sequence ID" value="RBM70010.1"/>
    <property type="molecule type" value="Genomic_DNA"/>
</dbReference>
<dbReference type="Gene3D" id="3.30.420.10">
    <property type="entry name" value="Ribonuclease H-like superfamily/Ribonuclease H"/>
    <property type="match status" value="1"/>
</dbReference>
<dbReference type="NCBIfam" id="TIGR00573">
    <property type="entry name" value="dnaq"/>
    <property type="match status" value="1"/>
</dbReference>
<dbReference type="InterPro" id="IPR036397">
    <property type="entry name" value="RNaseH_sf"/>
</dbReference>
<dbReference type="PANTHER" id="PTHR30231:SF41">
    <property type="entry name" value="DNA POLYMERASE III SUBUNIT EPSILON"/>
    <property type="match status" value="1"/>
</dbReference>
<dbReference type="Pfam" id="PF00929">
    <property type="entry name" value="RNase_T"/>
    <property type="match status" value="1"/>
</dbReference>
<dbReference type="SUPFAM" id="SSF53098">
    <property type="entry name" value="Ribonuclease H-like"/>
    <property type="match status" value="1"/>
</dbReference>
<evidence type="ECO:0000256" key="4">
    <source>
        <dbReference type="ARBA" id="ARBA00025483"/>
    </source>
</evidence>
<dbReference type="InterPro" id="IPR012337">
    <property type="entry name" value="RNaseH-like_sf"/>
</dbReference>
<comment type="catalytic activity">
    <reaction evidence="6">
        <text>DNA(n) + a 2'-deoxyribonucleoside 5'-triphosphate = DNA(n+1) + diphosphate</text>
        <dbReference type="Rhea" id="RHEA:22508"/>
        <dbReference type="Rhea" id="RHEA-COMP:17339"/>
        <dbReference type="Rhea" id="RHEA-COMP:17340"/>
        <dbReference type="ChEBI" id="CHEBI:33019"/>
        <dbReference type="ChEBI" id="CHEBI:61560"/>
        <dbReference type="ChEBI" id="CHEBI:173112"/>
        <dbReference type="EC" id="2.7.7.7"/>
    </reaction>
</comment>
<dbReference type="InterPro" id="IPR013520">
    <property type="entry name" value="Ribonucl_H"/>
</dbReference>
<evidence type="ECO:0000256" key="6">
    <source>
        <dbReference type="ARBA" id="ARBA00049244"/>
    </source>
</evidence>
<comment type="subunit">
    <text evidence="5">DNA polymerase III contains a core (composed of alpha, epsilon and theta chains) that associates with a tau subunit. This core dimerizes to form the POLIII' complex. PolIII' associates with the gamma complex (composed of gamma, delta, delta', psi and chi chains) and with the beta chain to form the complete DNA polymerase III complex.</text>
</comment>
<organism evidence="8 9">
    <name type="scientific">Vibrio paracholerae</name>
    <dbReference type="NCBI Taxonomy" id="650003"/>
    <lineage>
        <taxon>Bacteria</taxon>
        <taxon>Pseudomonadati</taxon>
        <taxon>Pseudomonadota</taxon>
        <taxon>Gammaproteobacteria</taxon>
        <taxon>Vibrionales</taxon>
        <taxon>Vibrionaceae</taxon>
        <taxon>Vibrio</taxon>
    </lineage>
</organism>
<name>A0ABD7FYN7_9VIBR</name>
<sequence>MQEYENFLLEYPFIPRRFIVIDVETTGLNADFDEIIEIGAILFDLSGENHVTYNSLIKPSIPIPTRITNLTGITQKMVDAEGADLRDEMAFLKDFIGDLPIVAYNAEFDMRFIKKGFSLIGHRPKNKIICAFEMAKKAWDLSSYKLADVADRFYINSSGAHRALKDCELAGLVYVGAARVLGKAS</sequence>
<dbReference type="GO" id="GO:0004527">
    <property type="term" value="F:exonuclease activity"/>
    <property type="evidence" value="ECO:0007669"/>
    <property type="project" value="UniProtKB-KW"/>
</dbReference>
<evidence type="ECO:0000259" key="7">
    <source>
        <dbReference type="SMART" id="SM00479"/>
    </source>
</evidence>
<evidence type="ECO:0000256" key="3">
    <source>
        <dbReference type="ARBA" id="ARBA00022839"/>
    </source>
</evidence>
<evidence type="ECO:0000256" key="2">
    <source>
        <dbReference type="ARBA" id="ARBA00022722"/>
    </source>
</evidence>
<keyword evidence="3" id="KW-0269">Exonuclease</keyword>
<dbReference type="SMART" id="SM00479">
    <property type="entry name" value="EXOIII"/>
    <property type="match status" value="1"/>
</dbReference>
<keyword evidence="3" id="KW-0378">Hydrolase</keyword>
<proteinExistence type="predicted"/>
<comment type="function">
    <text evidence="4">DNA polymerase III is a complex, multichain enzyme responsible for most of the replicative synthesis in bacteria. The epsilon subunit contain the editing function and is a proofreading 3'-5' exonuclease.</text>
</comment>
<protein>
    <recommendedName>
        <fullName evidence="1">DNA-directed DNA polymerase</fullName>
        <ecNumber evidence="1">2.7.7.7</ecNumber>
    </recommendedName>
</protein>
<reference evidence="8 9" key="1">
    <citation type="submission" date="2018-06" db="EMBL/GenBank/DDBJ databases">
        <title>Draft genome sequences of nine Vibrio sp. clinical isolates from across the United States representing the closest known relative of Vibrio cholerae.</title>
        <authorList>
            <person name="Islam M.T."/>
            <person name="Liang K."/>
            <person name="Im M.S."/>
            <person name="Winkjer J."/>
            <person name="Busby S."/>
            <person name="Batra D."/>
            <person name="Rowe L."/>
            <person name="Tarr C.L."/>
            <person name="Boucher Y."/>
        </authorList>
    </citation>
    <scope>NUCLEOTIDE SEQUENCE [LARGE SCALE GENOMIC DNA]</scope>
    <source>
        <strain evidence="8 9">2017V-1110</strain>
    </source>
</reference>
<evidence type="ECO:0000256" key="1">
    <source>
        <dbReference type="ARBA" id="ARBA00012417"/>
    </source>
</evidence>
<gene>
    <name evidence="8" type="ORF">DLR72_05425</name>
</gene>
<dbReference type="InterPro" id="IPR006054">
    <property type="entry name" value="DnaQ"/>
</dbReference>
<dbReference type="CDD" id="cd06127">
    <property type="entry name" value="DEDDh"/>
    <property type="match status" value="1"/>
</dbReference>
<dbReference type="Proteomes" id="UP000252199">
    <property type="component" value="Unassembled WGS sequence"/>
</dbReference>
<dbReference type="PANTHER" id="PTHR30231">
    <property type="entry name" value="DNA POLYMERASE III SUBUNIT EPSILON"/>
    <property type="match status" value="1"/>
</dbReference>
<dbReference type="EC" id="2.7.7.7" evidence="1"/>
<dbReference type="GO" id="GO:0003887">
    <property type="term" value="F:DNA-directed DNA polymerase activity"/>
    <property type="evidence" value="ECO:0007669"/>
    <property type="project" value="UniProtKB-EC"/>
</dbReference>
<evidence type="ECO:0000313" key="9">
    <source>
        <dbReference type="Proteomes" id="UP000252199"/>
    </source>
</evidence>
<dbReference type="FunFam" id="3.30.420.10:FF:000045">
    <property type="entry name" value="3'-5' exonuclease DinG"/>
    <property type="match status" value="1"/>
</dbReference>
<comment type="caution">
    <text evidence="8">The sequence shown here is derived from an EMBL/GenBank/DDBJ whole genome shotgun (WGS) entry which is preliminary data.</text>
</comment>
<evidence type="ECO:0000313" key="8">
    <source>
        <dbReference type="EMBL" id="RBM70010.1"/>
    </source>
</evidence>
<feature type="domain" description="Exonuclease" evidence="7">
    <location>
        <begin position="17"/>
        <end position="183"/>
    </location>
</feature>